<dbReference type="GO" id="GO:0008863">
    <property type="term" value="F:formate dehydrogenase (NAD+) activity"/>
    <property type="evidence" value="ECO:0007669"/>
    <property type="project" value="UniProtKB-EC"/>
</dbReference>
<keyword evidence="5" id="KW-1003">Cell membrane</keyword>
<evidence type="ECO:0000256" key="13">
    <source>
        <dbReference type="SAM" id="Phobius"/>
    </source>
</evidence>
<dbReference type="SUPFAM" id="SSF81342">
    <property type="entry name" value="Transmembrane di-heme cytochromes"/>
    <property type="match status" value="1"/>
</dbReference>
<evidence type="ECO:0000256" key="2">
    <source>
        <dbReference type="ARBA" id="ARBA00004651"/>
    </source>
</evidence>
<dbReference type="Proteomes" id="UP001596516">
    <property type="component" value="Unassembled WGS sequence"/>
</dbReference>
<keyword evidence="6" id="KW-0349">Heme</keyword>
<feature type="chain" id="PRO_5046204360" evidence="14">
    <location>
        <begin position="29"/>
        <end position="338"/>
    </location>
</feature>
<evidence type="ECO:0000256" key="1">
    <source>
        <dbReference type="ARBA" id="ARBA00001971"/>
    </source>
</evidence>
<dbReference type="EMBL" id="JBHTFQ010000011">
    <property type="protein sequence ID" value="MFC7705916.1"/>
    <property type="molecule type" value="Genomic_DNA"/>
</dbReference>
<keyword evidence="17" id="KW-1185">Reference proteome</keyword>
<feature type="transmembrane region" description="Helical" evidence="13">
    <location>
        <begin position="84"/>
        <end position="105"/>
    </location>
</feature>
<evidence type="ECO:0000256" key="3">
    <source>
        <dbReference type="ARBA" id="ARBA00010747"/>
    </source>
</evidence>
<sequence length="338" mass="36360">MTLKTLAARCLGLLAVVLLMAVSAPQLSAQQINPTQSSVQEQQLLEALQGGQNLSGRVTIPDQRAADLIKPGNPGWANLHGGTITTLFVVSVVGVLAALLLFYLIRGRIRVDSGLSGRMIPRFGGLERFAHWMLAASFIILALTGLNLVIGRAVIRPIIGEGAFGTMTAWGKLAHNYLAWPFMIALAIVFLVWVVHNIPNKVDLEWIKQGGGILKKGVHPPAKKFNFGQKMIFWAVVIGGAALSFTGVMLLFPHLAGTPADWQLYQVIHGVVAAILSAIIIAHIYIGSVGMEGAFDAMGKGEVDLNWAKEHHSLWVDEMMAKDTKPQTRAGTVGTPAE</sequence>
<evidence type="ECO:0000313" key="17">
    <source>
        <dbReference type="Proteomes" id="UP001596516"/>
    </source>
</evidence>
<keyword evidence="14" id="KW-0732">Signal</keyword>
<dbReference type="RefSeq" id="WP_377406320.1">
    <property type="nucleotide sequence ID" value="NZ_JBHTFQ010000011.1"/>
</dbReference>
<dbReference type="EC" id="1.17.1.9" evidence="16"/>
<proteinExistence type="inferred from homology"/>
<evidence type="ECO:0000256" key="10">
    <source>
        <dbReference type="ARBA" id="ARBA00022989"/>
    </source>
</evidence>
<feature type="signal peptide" evidence="14">
    <location>
        <begin position="1"/>
        <end position="28"/>
    </location>
</feature>
<keyword evidence="10 13" id="KW-1133">Transmembrane helix</keyword>
<evidence type="ECO:0000256" key="12">
    <source>
        <dbReference type="ARBA" id="ARBA00023136"/>
    </source>
</evidence>
<protein>
    <submittedName>
        <fullName evidence="16">Formate dehydrogenase subunit gamma</fullName>
        <ecNumber evidence="16">1.17.1.9</ecNumber>
    </submittedName>
</protein>
<evidence type="ECO:0000256" key="9">
    <source>
        <dbReference type="ARBA" id="ARBA00022982"/>
    </source>
</evidence>
<evidence type="ECO:0000256" key="6">
    <source>
        <dbReference type="ARBA" id="ARBA00022617"/>
    </source>
</evidence>
<dbReference type="InterPro" id="IPR006471">
    <property type="entry name" value="Formate_DH_gsu"/>
</dbReference>
<dbReference type="InterPro" id="IPR011577">
    <property type="entry name" value="Cyt_b561_bac/Ni-Hgenase"/>
</dbReference>
<feature type="transmembrane region" description="Helical" evidence="13">
    <location>
        <begin position="264"/>
        <end position="286"/>
    </location>
</feature>
<keyword evidence="11" id="KW-0408">Iron</keyword>
<evidence type="ECO:0000256" key="7">
    <source>
        <dbReference type="ARBA" id="ARBA00022692"/>
    </source>
</evidence>
<dbReference type="NCBIfam" id="TIGR01583">
    <property type="entry name" value="formate-DH-gamm"/>
    <property type="match status" value="1"/>
</dbReference>
<evidence type="ECO:0000313" key="16">
    <source>
        <dbReference type="EMBL" id="MFC7705916.1"/>
    </source>
</evidence>
<comment type="caution">
    <text evidence="16">The sequence shown here is derived from an EMBL/GenBank/DDBJ whole genome shotgun (WGS) entry which is preliminary data.</text>
</comment>
<feature type="transmembrane region" description="Helical" evidence="13">
    <location>
        <begin position="177"/>
        <end position="195"/>
    </location>
</feature>
<dbReference type="Gene3D" id="1.20.950.20">
    <property type="entry name" value="Transmembrane di-heme cytochromes, Chain C"/>
    <property type="match status" value="1"/>
</dbReference>
<feature type="transmembrane region" description="Helical" evidence="13">
    <location>
        <begin position="129"/>
        <end position="150"/>
    </location>
</feature>
<dbReference type="InterPro" id="IPR016174">
    <property type="entry name" value="Di-haem_cyt_TM"/>
</dbReference>
<comment type="cofactor">
    <cofactor evidence="1">
        <name>heme</name>
        <dbReference type="ChEBI" id="CHEBI:30413"/>
    </cofactor>
</comment>
<gene>
    <name evidence="16" type="ORF">ACFQXB_17170</name>
</gene>
<evidence type="ECO:0000256" key="8">
    <source>
        <dbReference type="ARBA" id="ARBA00022723"/>
    </source>
</evidence>
<keyword evidence="7 13" id="KW-0812">Transmembrane</keyword>
<keyword evidence="9" id="KW-0249">Electron transport</keyword>
<evidence type="ECO:0000256" key="5">
    <source>
        <dbReference type="ARBA" id="ARBA00022475"/>
    </source>
</evidence>
<comment type="similarity">
    <text evidence="3">Belongs to the formate dehydrogenase gamma subunit family.</text>
</comment>
<feature type="domain" description="Cytochrome b561 bacterial/Ni-hydrogenase" evidence="15">
    <location>
        <begin position="122"/>
        <end position="293"/>
    </location>
</feature>
<evidence type="ECO:0000259" key="15">
    <source>
        <dbReference type="Pfam" id="PF01292"/>
    </source>
</evidence>
<keyword evidence="4" id="KW-0813">Transport</keyword>
<dbReference type="PANTHER" id="PTHR30074">
    <property type="entry name" value="FORMATE DEHYDROGENASE, NITRATE-INDUCIBLE, CYTOCHROME B556 FDN SUBUNIT"/>
    <property type="match status" value="1"/>
</dbReference>
<dbReference type="PANTHER" id="PTHR30074:SF6">
    <property type="entry name" value="FORMATE DEHYDROGENASE GAMMA SUBUNIT"/>
    <property type="match status" value="1"/>
</dbReference>
<keyword evidence="12 13" id="KW-0472">Membrane</keyword>
<evidence type="ECO:0000256" key="11">
    <source>
        <dbReference type="ARBA" id="ARBA00023004"/>
    </source>
</evidence>
<organism evidence="16 17">
    <name type="scientific">Plastorhodobacter daqingensis</name>
    <dbReference type="NCBI Taxonomy" id="1387281"/>
    <lineage>
        <taxon>Bacteria</taxon>
        <taxon>Pseudomonadati</taxon>
        <taxon>Pseudomonadota</taxon>
        <taxon>Alphaproteobacteria</taxon>
        <taxon>Rhodobacterales</taxon>
        <taxon>Paracoccaceae</taxon>
        <taxon>Plastorhodobacter</taxon>
    </lineage>
</organism>
<comment type="subcellular location">
    <subcellularLocation>
        <location evidence="2">Cell membrane</location>
        <topology evidence="2">Multi-pass membrane protein</topology>
    </subcellularLocation>
</comment>
<reference evidence="17" key="1">
    <citation type="journal article" date="2019" name="Int. J. Syst. Evol. Microbiol.">
        <title>The Global Catalogue of Microorganisms (GCM) 10K type strain sequencing project: providing services to taxonomists for standard genome sequencing and annotation.</title>
        <authorList>
            <consortium name="The Broad Institute Genomics Platform"/>
            <consortium name="The Broad Institute Genome Sequencing Center for Infectious Disease"/>
            <person name="Wu L."/>
            <person name="Ma J."/>
        </authorList>
    </citation>
    <scope>NUCLEOTIDE SEQUENCE [LARGE SCALE GENOMIC DNA]</scope>
    <source>
        <strain evidence="17">CGMCC 1.12750</strain>
    </source>
</reference>
<feature type="transmembrane region" description="Helical" evidence="13">
    <location>
        <begin position="231"/>
        <end position="252"/>
    </location>
</feature>
<dbReference type="Pfam" id="PF01292">
    <property type="entry name" value="Ni_hydr_CYTB"/>
    <property type="match status" value="1"/>
</dbReference>
<keyword evidence="16" id="KW-0560">Oxidoreductase</keyword>
<accession>A0ABW2UPJ6</accession>
<name>A0ABW2UPJ6_9RHOB</name>
<dbReference type="InterPro" id="IPR051817">
    <property type="entry name" value="FDH_cytochrome_b556_subunit"/>
</dbReference>
<evidence type="ECO:0000256" key="14">
    <source>
        <dbReference type="SAM" id="SignalP"/>
    </source>
</evidence>
<evidence type="ECO:0000256" key="4">
    <source>
        <dbReference type="ARBA" id="ARBA00022448"/>
    </source>
</evidence>
<keyword evidence="8" id="KW-0479">Metal-binding</keyword>